<dbReference type="PROSITE" id="PS51257">
    <property type="entry name" value="PROKAR_LIPOPROTEIN"/>
    <property type="match status" value="1"/>
</dbReference>
<sequence length="170" mass="17827">MKSIKLLGTALILSLSVLFSSCSSDDNNSGASNLDTYISASVAGQNFRTYSLAGESTGIATRFGGEINISATSVEGTTFQNANTIVINLSGITATGTYQLNSTSDSYLAYVDGASQKIFSTDDCEGSTGTITVTLLNDQKIEGTFTFTGKESFECSEQKVVTSGMFKGTF</sequence>
<reference evidence="2 3" key="1">
    <citation type="submission" date="2017-07" db="EMBL/GenBank/DDBJ databases">
        <title>Flavobacterium cyanobacteriorum sp. nov., isolated from cyanobacterial aggregates in a eutrophic lake.</title>
        <authorList>
            <person name="Cai H."/>
        </authorList>
    </citation>
    <scope>NUCLEOTIDE SEQUENCE [LARGE SCALE GENOMIC DNA]</scope>
    <source>
        <strain evidence="2 3">TH167</strain>
    </source>
</reference>
<keyword evidence="1" id="KW-0732">Signal</keyword>
<evidence type="ECO:0008006" key="4">
    <source>
        <dbReference type="Google" id="ProtNLM"/>
    </source>
</evidence>
<dbReference type="Pfam" id="PF19765">
    <property type="entry name" value="DUF6252"/>
    <property type="match status" value="1"/>
</dbReference>
<feature type="chain" id="PRO_5013055836" description="Lipocalin-like domain-containing protein" evidence="1">
    <location>
        <begin position="26"/>
        <end position="170"/>
    </location>
</feature>
<dbReference type="OrthoDB" id="1377059at2"/>
<organism evidence="2 3">
    <name type="scientific">Flavobacterium aurantiibacter</name>
    <dbReference type="NCBI Taxonomy" id="2023067"/>
    <lineage>
        <taxon>Bacteria</taxon>
        <taxon>Pseudomonadati</taxon>
        <taxon>Bacteroidota</taxon>
        <taxon>Flavobacteriia</taxon>
        <taxon>Flavobacteriales</taxon>
        <taxon>Flavobacteriaceae</taxon>
        <taxon>Flavobacterium</taxon>
    </lineage>
</organism>
<accession>A0A255ZSM9</accession>
<protein>
    <recommendedName>
        <fullName evidence="4">Lipocalin-like domain-containing protein</fullName>
    </recommendedName>
</protein>
<feature type="signal peptide" evidence="1">
    <location>
        <begin position="1"/>
        <end position="25"/>
    </location>
</feature>
<dbReference type="AlphaFoldDB" id="A0A255ZSM9"/>
<evidence type="ECO:0000313" key="3">
    <source>
        <dbReference type="Proteomes" id="UP000216035"/>
    </source>
</evidence>
<dbReference type="InterPro" id="IPR046219">
    <property type="entry name" value="DUF6252"/>
</dbReference>
<keyword evidence="3" id="KW-1185">Reference proteome</keyword>
<gene>
    <name evidence="2" type="ORF">CHX27_09120</name>
</gene>
<dbReference type="EMBL" id="NOXX01000199">
    <property type="protein sequence ID" value="OYQ43730.1"/>
    <property type="molecule type" value="Genomic_DNA"/>
</dbReference>
<dbReference type="Proteomes" id="UP000216035">
    <property type="component" value="Unassembled WGS sequence"/>
</dbReference>
<evidence type="ECO:0000256" key="1">
    <source>
        <dbReference type="SAM" id="SignalP"/>
    </source>
</evidence>
<comment type="caution">
    <text evidence="2">The sequence shown here is derived from an EMBL/GenBank/DDBJ whole genome shotgun (WGS) entry which is preliminary data.</text>
</comment>
<evidence type="ECO:0000313" key="2">
    <source>
        <dbReference type="EMBL" id="OYQ43730.1"/>
    </source>
</evidence>
<name>A0A255ZSM9_9FLAO</name>
<dbReference type="RefSeq" id="WP_094486464.1">
    <property type="nucleotide sequence ID" value="NZ_NOXX01000199.1"/>
</dbReference>
<proteinExistence type="predicted"/>